<reference evidence="1" key="1">
    <citation type="submission" date="2019-12" db="EMBL/GenBank/DDBJ databases">
        <title>An insight into the sialome of adult female Ixodes ricinus ticks feeding for 6 days.</title>
        <authorList>
            <person name="Perner J."/>
            <person name="Ribeiro J.M.C."/>
        </authorList>
    </citation>
    <scope>NUCLEOTIDE SEQUENCE</scope>
    <source>
        <strain evidence="1">Semi-engorged</strain>
        <tissue evidence="1">Salivary glands</tissue>
    </source>
</reference>
<protein>
    <submittedName>
        <fullName evidence="1">Putative secreted protein</fullName>
    </submittedName>
</protein>
<evidence type="ECO:0000313" key="1">
    <source>
        <dbReference type="EMBL" id="MXU94018.1"/>
    </source>
</evidence>
<dbReference type="EMBL" id="GIFC01011935">
    <property type="protein sequence ID" value="MXU94018.1"/>
    <property type="molecule type" value="Transcribed_RNA"/>
</dbReference>
<name>A0A6B0UXQ6_IXORI</name>
<sequence>MVPSGCSLRIWRNHSVLSWLLWRAASVIQINLSLHPCTDYYNMKDPIAVAVYAVLLGILWSEALLRKTIDPFQKSETPCGSPKSSNIAALMAVIGDHARLNQAPSISLVEGVVKGPTPFPLSALCSRRRSHLLVWRSSVVPPLERRVWLCPGWVD</sequence>
<dbReference type="AlphaFoldDB" id="A0A6B0UXQ6"/>
<accession>A0A6B0UXQ6</accession>
<organism evidence="1">
    <name type="scientific">Ixodes ricinus</name>
    <name type="common">Common tick</name>
    <name type="synonym">Acarus ricinus</name>
    <dbReference type="NCBI Taxonomy" id="34613"/>
    <lineage>
        <taxon>Eukaryota</taxon>
        <taxon>Metazoa</taxon>
        <taxon>Ecdysozoa</taxon>
        <taxon>Arthropoda</taxon>
        <taxon>Chelicerata</taxon>
        <taxon>Arachnida</taxon>
        <taxon>Acari</taxon>
        <taxon>Parasitiformes</taxon>
        <taxon>Ixodida</taxon>
        <taxon>Ixodoidea</taxon>
        <taxon>Ixodidae</taxon>
        <taxon>Ixodinae</taxon>
        <taxon>Ixodes</taxon>
    </lineage>
</organism>
<proteinExistence type="predicted"/>